<name>A0A2M4D6T4_ANODA</name>
<reference evidence="1" key="1">
    <citation type="submission" date="2018-01" db="EMBL/GenBank/DDBJ databases">
        <title>An insight into the sialome of Amazonian anophelines.</title>
        <authorList>
            <person name="Ribeiro J.M."/>
            <person name="Scarpassa V."/>
            <person name="Calvo E."/>
        </authorList>
    </citation>
    <scope>NUCLEOTIDE SEQUENCE</scope>
</reference>
<dbReference type="AlphaFoldDB" id="A0A2M4D6T4"/>
<evidence type="ECO:0000313" key="1">
    <source>
        <dbReference type="EMBL" id="MBW73285.1"/>
    </source>
</evidence>
<proteinExistence type="predicted"/>
<sequence length="103" mass="11595">MYCVLLCFAAPPTCGRETLRLPVPCACCSPMSSIRFVVCFFPFMFSESSSSRSLKDPLNPTYQLPEIIKLSATGIPKGWGWERNCDTGKVRKFIDHPARDERS</sequence>
<organism evidence="1">
    <name type="scientific">Anopheles darlingi</name>
    <name type="common">Mosquito</name>
    <dbReference type="NCBI Taxonomy" id="43151"/>
    <lineage>
        <taxon>Eukaryota</taxon>
        <taxon>Metazoa</taxon>
        <taxon>Ecdysozoa</taxon>
        <taxon>Arthropoda</taxon>
        <taxon>Hexapoda</taxon>
        <taxon>Insecta</taxon>
        <taxon>Pterygota</taxon>
        <taxon>Neoptera</taxon>
        <taxon>Endopterygota</taxon>
        <taxon>Diptera</taxon>
        <taxon>Nematocera</taxon>
        <taxon>Culicoidea</taxon>
        <taxon>Culicidae</taxon>
        <taxon>Anophelinae</taxon>
        <taxon>Anopheles</taxon>
    </lineage>
</organism>
<protein>
    <submittedName>
        <fullName evidence="1">Putative secreted protein</fullName>
    </submittedName>
</protein>
<dbReference type="EMBL" id="GGFL01009107">
    <property type="protein sequence ID" value="MBW73285.1"/>
    <property type="molecule type" value="Transcribed_RNA"/>
</dbReference>
<accession>A0A2M4D6T4</accession>